<name>A0A8X6TRD5_NEPPI</name>
<evidence type="ECO:0000313" key="2">
    <source>
        <dbReference type="Proteomes" id="UP000887013"/>
    </source>
</evidence>
<dbReference type="AlphaFoldDB" id="A0A8X6TRD5"/>
<organism evidence="1 2">
    <name type="scientific">Nephila pilipes</name>
    <name type="common">Giant wood spider</name>
    <name type="synonym">Nephila maculata</name>
    <dbReference type="NCBI Taxonomy" id="299642"/>
    <lineage>
        <taxon>Eukaryota</taxon>
        <taxon>Metazoa</taxon>
        <taxon>Ecdysozoa</taxon>
        <taxon>Arthropoda</taxon>
        <taxon>Chelicerata</taxon>
        <taxon>Arachnida</taxon>
        <taxon>Araneae</taxon>
        <taxon>Araneomorphae</taxon>
        <taxon>Entelegynae</taxon>
        <taxon>Araneoidea</taxon>
        <taxon>Nephilidae</taxon>
        <taxon>Nephila</taxon>
    </lineage>
</organism>
<proteinExistence type="predicted"/>
<dbReference type="EMBL" id="BMAW01016158">
    <property type="protein sequence ID" value="GFT47629.1"/>
    <property type="molecule type" value="Genomic_DNA"/>
</dbReference>
<sequence length="385" mass="43612">MYHKQPRCLQKETMYFKTHRQYFSTRKIPSVKVYFIIKTSAKDKSSSLQFSIAELFSEVPKMKTALIVLCLAVASCTALPTHHQHASVLDLLKDLEDSVHEEGKVLIGKMINVIHHVETAVVHVRDAVPKVHEKIHKEIEGLLDGLKKVSDEIQELLGRQKAMFGFDLLGGLTELSGGTRLSTVLNLLSLADRAHRVMNDAKTFVPNLQSTLDKMQSHVEKHVHDFASHVLKELGLQDVVQKGVMKKIEDLFTRVEEEAQIMILDLMHKMEQTFDLLKEKLPEEYEKVKEHVEAVRSQIHDLVNEIEKTLTMRSFSLLDLAGNVSGGTSLSTVFKVMSLVDKFNKVVQDVREFGPKAEIVLQHSVKRVADSAQDFFSHAADKFLQ</sequence>
<accession>A0A8X6TRD5</accession>
<dbReference type="Proteomes" id="UP000887013">
    <property type="component" value="Unassembled WGS sequence"/>
</dbReference>
<dbReference type="Gene3D" id="1.20.5.1230">
    <property type="entry name" value="Apolipoprotein A-I"/>
    <property type="match status" value="1"/>
</dbReference>
<dbReference type="OrthoDB" id="6427184at2759"/>
<protein>
    <submittedName>
        <fullName evidence="1">Uncharacterized protein</fullName>
    </submittedName>
</protein>
<evidence type="ECO:0000313" key="1">
    <source>
        <dbReference type="EMBL" id="GFT47629.1"/>
    </source>
</evidence>
<keyword evidence="2" id="KW-1185">Reference proteome</keyword>
<comment type="caution">
    <text evidence="1">The sequence shown here is derived from an EMBL/GenBank/DDBJ whole genome shotgun (WGS) entry which is preliminary data.</text>
</comment>
<gene>
    <name evidence="1" type="primary">NCL1_13025</name>
    <name evidence="1" type="ORF">NPIL_441171</name>
</gene>
<reference evidence="1" key="1">
    <citation type="submission" date="2020-08" db="EMBL/GenBank/DDBJ databases">
        <title>Multicomponent nature underlies the extraordinary mechanical properties of spider dragline silk.</title>
        <authorList>
            <person name="Kono N."/>
            <person name="Nakamura H."/>
            <person name="Mori M."/>
            <person name="Yoshida Y."/>
            <person name="Ohtoshi R."/>
            <person name="Malay A.D."/>
            <person name="Moran D.A.P."/>
            <person name="Tomita M."/>
            <person name="Numata K."/>
            <person name="Arakawa K."/>
        </authorList>
    </citation>
    <scope>NUCLEOTIDE SEQUENCE</scope>
</reference>